<accession>A0AAV4WTV2</accession>
<gene>
    <name evidence="2" type="ORF">CDAR_398261</name>
</gene>
<dbReference type="AlphaFoldDB" id="A0AAV4WTV2"/>
<keyword evidence="3" id="KW-1185">Reference proteome</keyword>
<reference evidence="2 3" key="1">
    <citation type="submission" date="2021-06" db="EMBL/GenBank/DDBJ databases">
        <title>Caerostris darwini draft genome.</title>
        <authorList>
            <person name="Kono N."/>
            <person name="Arakawa K."/>
        </authorList>
    </citation>
    <scope>NUCLEOTIDE SEQUENCE [LARGE SCALE GENOMIC DNA]</scope>
</reference>
<evidence type="ECO:0000313" key="2">
    <source>
        <dbReference type="EMBL" id="GIY85084.1"/>
    </source>
</evidence>
<dbReference type="Proteomes" id="UP001054837">
    <property type="component" value="Unassembled WGS sequence"/>
</dbReference>
<evidence type="ECO:0000256" key="1">
    <source>
        <dbReference type="SAM" id="MobiDB-lite"/>
    </source>
</evidence>
<feature type="compositionally biased region" description="Gly residues" evidence="1">
    <location>
        <begin position="37"/>
        <end position="54"/>
    </location>
</feature>
<evidence type="ECO:0000313" key="3">
    <source>
        <dbReference type="Proteomes" id="UP001054837"/>
    </source>
</evidence>
<name>A0AAV4WTV2_9ARAC</name>
<proteinExistence type="predicted"/>
<organism evidence="2 3">
    <name type="scientific">Caerostris darwini</name>
    <dbReference type="NCBI Taxonomy" id="1538125"/>
    <lineage>
        <taxon>Eukaryota</taxon>
        <taxon>Metazoa</taxon>
        <taxon>Ecdysozoa</taxon>
        <taxon>Arthropoda</taxon>
        <taxon>Chelicerata</taxon>
        <taxon>Arachnida</taxon>
        <taxon>Araneae</taxon>
        <taxon>Araneomorphae</taxon>
        <taxon>Entelegynae</taxon>
        <taxon>Araneoidea</taxon>
        <taxon>Araneidae</taxon>
        <taxon>Caerostris</taxon>
    </lineage>
</organism>
<feature type="region of interest" description="Disordered" evidence="1">
    <location>
        <begin position="32"/>
        <end position="54"/>
    </location>
</feature>
<sequence>MAGGFGEGASAYLEMVFSVHMIGSCVDGPTPTRVHQVGGGGSDEGGRSGATGRGILGVRITPRARQGRTVMTPTGPVREGLVRRPLVLSIAIVRRPGKNKRAFR</sequence>
<protein>
    <submittedName>
        <fullName evidence="2">Uncharacterized protein</fullName>
    </submittedName>
</protein>
<dbReference type="EMBL" id="BPLQ01015004">
    <property type="protein sequence ID" value="GIY85084.1"/>
    <property type="molecule type" value="Genomic_DNA"/>
</dbReference>
<comment type="caution">
    <text evidence="2">The sequence shown here is derived from an EMBL/GenBank/DDBJ whole genome shotgun (WGS) entry which is preliminary data.</text>
</comment>